<sequence>MSCPGSGSGSVNWICRSNLIQGFPVLTQDSVCGSDHCAFAPYWCKKLGKCDFFALVALPRGGVLNLHVDNEKQRVFLRGKVVADMEGSLLV</sequence>
<dbReference type="Pfam" id="PF02567">
    <property type="entry name" value="PhzC-PhzF"/>
    <property type="match status" value="1"/>
</dbReference>
<dbReference type="InterPro" id="IPR003719">
    <property type="entry name" value="Phenazine_PhzF-like"/>
</dbReference>
<dbReference type="AlphaFoldDB" id="A0A9J5XFC4"/>
<accession>A0A9J5XFC4</accession>
<dbReference type="GO" id="GO:0016853">
    <property type="term" value="F:isomerase activity"/>
    <property type="evidence" value="ECO:0007669"/>
    <property type="project" value="UniProtKB-KW"/>
</dbReference>
<evidence type="ECO:0000313" key="4">
    <source>
        <dbReference type="Proteomes" id="UP000824120"/>
    </source>
</evidence>
<evidence type="ECO:0000256" key="1">
    <source>
        <dbReference type="ARBA" id="ARBA00008270"/>
    </source>
</evidence>
<dbReference type="Gene3D" id="3.10.310.10">
    <property type="entry name" value="Diaminopimelate Epimerase, Chain A, domain 1"/>
    <property type="match status" value="1"/>
</dbReference>
<organism evidence="3 4">
    <name type="scientific">Solanum commersonii</name>
    <name type="common">Commerson's wild potato</name>
    <name type="synonym">Commerson's nightshade</name>
    <dbReference type="NCBI Taxonomy" id="4109"/>
    <lineage>
        <taxon>Eukaryota</taxon>
        <taxon>Viridiplantae</taxon>
        <taxon>Streptophyta</taxon>
        <taxon>Embryophyta</taxon>
        <taxon>Tracheophyta</taxon>
        <taxon>Spermatophyta</taxon>
        <taxon>Magnoliopsida</taxon>
        <taxon>eudicotyledons</taxon>
        <taxon>Gunneridae</taxon>
        <taxon>Pentapetalae</taxon>
        <taxon>asterids</taxon>
        <taxon>lamiids</taxon>
        <taxon>Solanales</taxon>
        <taxon>Solanaceae</taxon>
        <taxon>Solanoideae</taxon>
        <taxon>Solaneae</taxon>
        <taxon>Solanum</taxon>
    </lineage>
</organism>
<gene>
    <name evidence="3" type="ORF">H5410_047509</name>
</gene>
<dbReference type="SUPFAM" id="SSF54506">
    <property type="entry name" value="Diaminopimelate epimerase-like"/>
    <property type="match status" value="1"/>
</dbReference>
<evidence type="ECO:0000256" key="2">
    <source>
        <dbReference type="ARBA" id="ARBA00023235"/>
    </source>
</evidence>
<dbReference type="OrthoDB" id="75169at2759"/>
<dbReference type="PANTHER" id="PTHR13774:SF17">
    <property type="entry name" value="PHENAZINE BIOSYNTHESIS-LIKE DOMAIN-CONTAINING PROTEIN"/>
    <property type="match status" value="1"/>
</dbReference>
<reference evidence="3 4" key="1">
    <citation type="submission" date="2020-09" db="EMBL/GenBank/DDBJ databases">
        <title>De no assembly of potato wild relative species, Solanum commersonii.</title>
        <authorList>
            <person name="Cho K."/>
        </authorList>
    </citation>
    <scope>NUCLEOTIDE SEQUENCE [LARGE SCALE GENOMIC DNA]</scope>
    <source>
        <strain evidence="3">LZ3.2</strain>
        <tissue evidence="3">Leaf</tissue>
    </source>
</reference>
<comment type="caution">
    <text evidence="3">The sequence shown here is derived from an EMBL/GenBank/DDBJ whole genome shotgun (WGS) entry which is preliminary data.</text>
</comment>
<dbReference type="GO" id="GO:0005737">
    <property type="term" value="C:cytoplasm"/>
    <property type="evidence" value="ECO:0007669"/>
    <property type="project" value="TreeGrafter"/>
</dbReference>
<keyword evidence="2" id="KW-0413">Isomerase</keyword>
<dbReference type="PANTHER" id="PTHR13774">
    <property type="entry name" value="PHENAZINE BIOSYNTHESIS PROTEIN"/>
    <property type="match status" value="1"/>
</dbReference>
<comment type="similarity">
    <text evidence="1">Belongs to the PhzF family.</text>
</comment>
<proteinExistence type="inferred from homology"/>
<dbReference type="Proteomes" id="UP000824120">
    <property type="component" value="Chromosome 9"/>
</dbReference>
<dbReference type="EMBL" id="JACXVP010000009">
    <property type="protein sequence ID" value="KAG5587075.1"/>
    <property type="molecule type" value="Genomic_DNA"/>
</dbReference>
<protein>
    <submittedName>
        <fullName evidence="3">Uncharacterized protein</fullName>
    </submittedName>
</protein>
<evidence type="ECO:0000313" key="3">
    <source>
        <dbReference type="EMBL" id="KAG5587075.1"/>
    </source>
</evidence>
<keyword evidence="4" id="KW-1185">Reference proteome</keyword>
<name>A0A9J5XFC4_SOLCO</name>